<keyword evidence="13" id="KW-1185">Reference proteome</keyword>
<dbReference type="PANTHER" id="PTHR47861">
    <property type="entry name" value="FKBP-TYPE PEPTIDYL-PROLYL CIS-TRANS ISOMERASE SLYD"/>
    <property type="match status" value="1"/>
</dbReference>
<dbReference type="Pfam" id="PF00254">
    <property type="entry name" value="FKBP_C"/>
    <property type="match status" value="1"/>
</dbReference>
<dbReference type="EMBL" id="JBAJEX010000011">
    <property type="protein sequence ID" value="MEO1767851.1"/>
    <property type="molecule type" value="Genomic_DNA"/>
</dbReference>
<reference evidence="12 13" key="1">
    <citation type="submission" date="2024-02" db="EMBL/GenBank/DDBJ databases">
        <title>New thermophilic sulfur-oxidizing bacteria from a hot springs of the Uzon caldera (Kamchatka, Russia).</title>
        <authorList>
            <person name="Dukat A.M."/>
            <person name="Elcheninov A.G."/>
            <person name="Frolov E.N."/>
        </authorList>
    </citation>
    <scope>NUCLEOTIDE SEQUENCE [LARGE SCALE GENOMIC DNA]</scope>
    <source>
        <strain evidence="12 13">AK1</strain>
    </source>
</reference>
<organism evidence="12 13">
    <name type="scientific">Thiobacter aerophilum</name>
    <dbReference type="NCBI Taxonomy" id="3121275"/>
    <lineage>
        <taxon>Bacteria</taxon>
        <taxon>Pseudomonadati</taxon>
        <taxon>Pseudomonadota</taxon>
        <taxon>Betaproteobacteria</taxon>
        <taxon>Burkholderiales</taxon>
        <taxon>Thiobacteraceae</taxon>
        <taxon>Thiobacter</taxon>
    </lineage>
</organism>
<evidence type="ECO:0000256" key="2">
    <source>
        <dbReference type="ARBA" id="ARBA00004496"/>
    </source>
</evidence>
<evidence type="ECO:0000256" key="1">
    <source>
        <dbReference type="ARBA" id="ARBA00000971"/>
    </source>
</evidence>
<dbReference type="Gene3D" id="3.10.50.40">
    <property type="match status" value="1"/>
</dbReference>
<evidence type="ECO:0000256" key="4">
    <source>
        <dbReference type="ARBA" id="ARBA00022490"/>
    </source>
</evidence>
<evidence type="ECO:0000256" key="5">
    <source>
        <dbReference type="ARBA" id="ARBA00023110"/>
    </source>
</evidence>
<sequence>MSEPVVSKNKAVYITYSILTDGGEVYEQSDLPIGYVHGADSGLFEAVEEALAGAHVGDRREVTLTPEEAFGPHDPRLTYTDDIENVPPEYRRLGAEVEFENEKGESLTFRVTRMENGKLTIDANHPLAGKTVNFVVNVVAIRDATPEEIAQGRPFDGTPPTLH</sequence>
<dbReference type="EC" id="5.2.1.8" evidence="10"/>
<comment type="catalytic activity">
    <reaction evidence="1 9 10">
        <text>[protein]-peptidylproline (omega=180) = [protein]-peptidylproline (omega=0)</text>
        <dbReference type="Rhea" id="RHEA:16237"/>
        <dbReference type="Rhea" id="RHEA-COMP:10747"/>
        <dbReference type="Rhea" id="RHEA-COMP:10748"/>
        <dbReference type="ChEBI" id="CHEBI:83833"/>
        <dbReference type="ChEBI" id="CHEBI:83834"/>
        <dbReference type="EC" id="5.2.1.8"/>
    </reaction>
</comment>
<evidence type="ECO:0000256" key="3">
    <source>
        <dbReference type="ARBA" id="ARBA00006577"/>
    </source>
</evidence>
<accession>A0ABV0EGP6</accession>
<comment type="caution">
    <text evidence="12">The sequence shown here is derived from an EMBL/GenBank/DDBJ whole genome shotgun (WGS) entry which is preliminary data.</text>
</comment>
<dbReference type="Proteomes" id="UP001482231">
    <property type="component" value="Unassembled WGS sequence"/>
</dbReference>
<evidence type="ECO:0000256" key="9">
    <source>
        <dbReference type="PROSITE-ProRule" id="PRU00277"/>
    </source>
</evidence>
<name>A0ABV0EGP6_9BURK</name>
<comment type="similarity">
    <text evidence="3 10">Belongs to the FKBP-type PPIase family.</text>
</comment>
<dbReference type="SUPFAM" id="SSF54534">
    <property type="entry name" value="FKBP-like"/>
    <property type="match status" value="1"/>
</dbReference>
<proteinExistence type="inferred from homology"/>
<keyword evidence="7 9" id="KW-0413">Isomerase</keyword>
<evidence type="ECO:0000256" key="10">
    <source>
        <dbReference type="RuleBase" id="RU003915"/>
    </source>
</evidence>
<feature type="domain" description="PPIase FKBP-type" evidence="11">
    <location>
        <begin position="9"/>
        <end position="103"/>
    </location>
</feature>
<evidence type="ECO:0000313" key="13">
    <source>
        <dbReference type="Proteomes" id="UP001482231"/>
    </source>
</evidence>
<evidence type="ECO:0000313" key="12">
    <source>
        <dbReference type="EMBL" id="MEO1767851.1"/>
    </source>
</evidence>
<evidence type="ECO:0000256" key="8">
    <source>
        <dbReference type="ARBA" id="ARBA00037071"/>
    </source>
</evidence>
<keyword evidence="6" id="KW-0143">Chaperone</keyword>
<protein>
    <recommendedName>
        <fullName evidence="10">Peptidyl-prolyl cis-trans isomerase</fullName>
        <ecNumber evidence="10">5.2.1.8</ecNumber>
    </recommendedName>
</protein>
<dbReference type="GO" id="GO:0003755">
    <property type="term" value="F:peptidyl-prolyl cis-trans isomerase activity"/>
    <property type="evidence" value="ECO:0007669"/>
    <property type="project" value="UniProtKB-EC"/>
</dbReference>
<gene>
    <name evidence="12" type="ORF">V6E02_11580</name>
</gene>
<keyword evidence="4" id="KW-0963">Cytoplasm</keyword>
<comment type="function">
    <text evidence="8">Also involved in hydrogenase metallocenter assembly, probably by participating in the nickel insertion step. This function in hydrogenase biosynthesis requires chaperone activity and the presence of the metal-binding domain, but not PPIase activity.</text>
</comment>
<evidence type="ECO:0000256" key="7">
    <source>
        <dbReference type="ARBA" id="ARBA00023235"/>
    </source>
</evidence>
<dbReference type="PROSITE" id="PS50059">
    <property type="entry name" value="FKBP_PPIASE"/>
    <property type="match status" value="1"/>
</dbReference>
<comment type="subcellular location">
    <subcellularLocation>
        <location evidence="2">Cytoplasm</location>
    </subcellularLocation>
</comment>
<evidence type="ECO:0000259" key="11">
    <source>
        <dbReference type="PROSITE" id="PS50059"/>
    </source>
</evidence>
<dbReference type="RefSeq" id="WP_347308961.1">
    <property type="nucleotide sequence ID" value="NZ_JBAJEX010000011.1"/>
</dbReference>
<dbReference type="InterPro" id="IPR001179">
    <property type="entry name" value="PPIase_FKBP_dom"/>
</dbReference>
<keyword evidence="5 9" id="KW-0697">Rotamase</keyword>
<dbReference type="InterPro" id="IPR046357">
    <property type="entry name" value="PPIase_dom_sf"/>
</dbReference>
<dbReference type="PANTHER" id="PTHR47861:SF3">
    <property type="entry name" value="FKBP-TYPE PEPTIDYL-PROLYL CIS-TRANS ISOMERASE SLYD"/>
    <property type="match status" value="1"/>
</dbReference>
<evidence type="ECO:0000256" key="6">
    <source>
        <dbReference type="ARBA" id="ARBA00023186"/>
    </source>
</evidence>